<keyword evidence="4" id="KW-0547">Nucleotide-binding</keyword>
<comment type="similarity">
    <text evidence="1">Belongs to the ribonucleoside diphosphate reductase class-2 family.</text>
</comment>
<dbReference type="AlphaFoldDB" id="A0A2W7JT74"/>
<evidence type="ECO:0000256" key="4">
    <source>
        <dbReference type="ARBA" id="ARBA00022741"/>
    </source>
</evidence>
<evidence type="ECO:0000256" key="1">
    <source>
        <dbReference type="ARBA" id="ARBA00007405"/>
    </source>
</evidence>
<accession>A0A2W7JT74</accession>
<evidence type="ECO:0000313" key="8">
    <source>
        <dbReference type="Proteomes" id="UP000249688"/>
    </source>
</evidence>
<dbReference type="GO" id="GO:0071897">
    <property type="term" value="P:DNA biosynthetic process"/>
    <property type="evidence" value="ECO:0007669"/>
    <property type="project" value="UniProtKB-KW"/>
</dbReference>
<keyword evidence="8" id="KW-1185">Reference proteome</keyword>
<organism evidence="7 8">
    <name type="scientific">Humitalea rosea</name>
    <dbReference type="NCBI Taxonomy" id="990373"/>
    <lineage>
        <taxon>Bacteria</taxon>
        <taxon>Pseudomonadati</taxon>
        <taxon>Pseudomonadota</taxon>
        <taxon>Alphaproteobacteria</taxon>
        <taxon>Acetobacterales</taxon>
        <taxon>Roseomonadaceae</taxon>
        <taxon>Humitalea</taxon>
    </lineage>
</organism>
<dbReference type="EC" id="1.17.4.1" evidence="2"/>
<evidence type="ECO:0000313" key="7">
    <source>
        <dbReference type="EMBL" id="PZW38660.1"/>
    </source>
</evidence>
<evidence type="ECO:0000256" key="3">
    <source>
        <dbReference type="ARBA" id="ARBA00022634"/>
    </source>
</evidence>
<proteinExistence type="inferred from homology"/>
<dbReference type="GO" id="GO:0004748">
    <property type="term" value="F:ribonucleoside-diphosphate reductase activity, thioredoxin disulfide as acceptor"/>
    <property type="evidence" value="ECO:0007669"/>
    <property type="project" value="UniProtKB-EC"/>
</dbReference>
<comment type="caution">
    <text evidence="7">The sequence shown here is derived from an EMBL/GenBank/DDBJ whole genome shotgun (WGS) entry which is preliminary data.</text>
</comment>
<dbReference type="EMBL" id="QKYU01000036">
    <property type="protein sequence ID" value="PZW38660.1"/>
    <property type="molecule type" value="Genomic_DNA"/>
</dbReference>
<keyword evidence="3" id="KW-0237">DNA synthesis</keyword>
<feature type="domain" description="TSCPD" evidence="6">
    <location>
        <begin position="347"/>
        <end position="452"/>
    </location>
</feature>
<sequence length="500" mass="50843">MSSATGTIWAGVALRRTRAGADPDAEPRHIALPAGWDDGAAAAIAALAIGDGVVSLPSLAEGWIRRLAARGRRLGVLDSAEAAEAFATSLRRLLLARRGAPGMATWRNAATTAPRFVLNLPAFLDGAGQFDTAGYAQAVAVGVMAAEIAGNARATRIAVGFADLAGLLAALALPYAGAEARQVAAGLAALTRGAAEAASGRLTDHLEAREPAALLWPAPPAETVLPGLAEAARAALDAAASAPGLRHSVVFALTPADAVEALLGAESAGLAPAPGPTRPAWDGTGRVIDLPTAAARRAGDRAAMLLAPPDQAARQAMEAAVRPYLHALPPAPPATARAPAAAPRRNPPVRAASTIWRATIGGQRVAMKMGFAAGGAPIEIGFTVPREASLLRAMLDAASAAVTTGLGAGVPLADFVEAYAYAPFGPGGAVEGDPSIRRATSVLDWGFRRLAADLFSRADLPDPGEEHWAEPPEDGMPLLPLDLPAAPSPVGRRRAFRLVG</sequence>
<evidence type="ECO:0000256" key="2">
    <source>
        <dbReference type="ARBA" id="ARBA00012274"/>
    </source>
</evidence>
<dbReference type="OrthoDB" id="9762933at2"/>
<dbReference type="SUPFAM" id="SSF51998">
    <property type="entry name" value="PFL-like glycyl radical enzymes"/>
    <property type="match status" value="1"/>
</dbReference>
<evidence type="ECO:0000259" key="6">
    <source>
        <dbReference type="Pfam" id="PF12637"/>
    </source>
</evidence>
<dbReference type="RefSeq" id="WP_111400332.1">
    <property type="nucleotide sequence ID" value="NZ_QKYU01000036.1"/>
</dbReference>
<protein>
    <recommendedName>
        <fullName evidence="2">ribonucleoside-diphosphate reductase</fullName>
        <ecNumber evidence="2">1.17.4.1</ecNumber>
    </recommendedName>
</protein>
<reference evidence="7 8" key="1">
    <citation type="submission" date="2018-06" db="EMBL/GenBank/DDBJ databases">
        <title>Genomic Encyclopedia of Archaeal and Bacterial Type Strains, Phase II (KMG-II): from individual species to whole genera.</title>
        <authorList>
            <person name="Goeker M."/>
        </authorList>
    </citation>
    <scope>NUCLEOTIDE SEQUENCE [LARGE SCALE GENOMIC DNA]</scope>
    <source>
        <strain evidence="7 8">DSM 24525</strain>
    </source>
</reference>
<name>A0A2W7JT74_9PROT</name>
<gene>
    <name evidence="7" type="ORF">C8P66_13614</name>
</gene>
<dbReference type="Pfam" id="PF12637">
    <property type="entry name" value="TSCPD"/>
    <property type="match status" value="1"/>
</dbReference>
<dbReference type="Proteomes" id="UP000249688">
    <property type="component" value="Unassembled WGS sequence"/>
</dbReference>
<dbReference type="InterPro" id="IPR024434">
    <property type="entry name" value="TSCPD_dom"/>
</dbReference>
<dbReference type="Gene3D" id="3.20.70.20">
    <property type="match status" value="1"/>
</dbReference>
<comment type="catalytic activity">
    <reaction evidence="5">
        <text>a 2'-deoxyribonucleoside 5'-diphosphate + [thioredoxin]-disulfide + H2O = a ribonucleoside 5'-diphosphate + [thioredoxin]-dithiol</text>
        <dbReference type="Rhea" id="RHEA:23252"/>
        <dbReference type="Rhea" id="RHEA-COMP:10698"/>
        <dbReference type="Rhea" id="RHEA-COMP:10700"/>
        <dbReference type="ChEBI" id="CHEBI:15377"/>
        <dbReference type="ChEBI" id="CHEBI:29950"/>
        <dbReference type="ChEBI" id="CHEBI:50058"/>
        <dbReference type="ChEBI" id="CHEBI:57930"/>
        <dbReference type="ChEBI" id="CHEBI:73316"/>
        <dbReference type="EC" id="1.17.4.1"/>
    </reaction>
</comment>
<evidence type="ECO:0000256" key="5">
    <source>
        <dbReference type="ARBA" id="ARBA00047754"/>
    </source>
</evidence>
<dbReference type="GO" id="GO:0000166">
    <property type="term" value="F:nucleotide binding"/>
    <property type="evidence" value="ECO:0007669"/>
    <property type="project" value="UniProtKB-KW"/>
</dbReference>